<gene>
    <name evidence="1" type="ORF">Lepto782_19615</name>
</gene>
<organism evidence="1 2">
    <name type="scientific">Leptospira interrogans serovar Canicola</name>
    <dbReference type="NCBI Taxonomy" id="211880"/>
    <lineage>
        <taxon>Bacteria</taxon>
        <taxon>Pseudomonadati</taxon>
        <taxon>Spirochaetota</taxon>
        <taxon>Spirochaetia</taxon>
        <taxon>Leptospirales</taxon>
        <taxon>Leptospiraceae</taxon>
        <taxon>Leptospira</taxon>
    </lineage>
</organism>
<dbReference type="Proteomes" id="UP000663124">
    <property type="component" value="Chromosome 1"/>
</dbReference>
<name>A0AAP9WFF3_LEPIR</name>
<evidence type="ECO:0000313" key="1">
    <source>
        <dbReference type="EMBL" id="QOI44613.1"/>
    </source>
</evidence>
<protein>
    <submittedName>
        <fullName evidence="1">Antitoxin HicB</fullName>
    </submittedName>
</protein>
<accession>A0AAP9WFF3</accession>
<proteinExistence type="predicted"/>
<sequence length="36" mass="4022">MEALSNLQEALELHFENPVATLLPEIKKILTEVSVT</sequence>
<reference evidence="1" key="1">
    <citation type="submission" date="2019-09" db="EMBL/GenBank/DDBJ databases">
        <title>Comparative Genomics of Leptospira interrogans Reveals Genome Plasticity - A Common Adaptive Strategy for Survival in Various Hosts.</title>
        <authorList>
            <person name="Ramli S.R."/>
            <person name="Bunk B."/>
            <person name="Goris M."/>
            <person name="Bhuju S."/>
            <person name="Jarek M."/>
            <person name="Sproer C."/>
            <person name="Mustakim S."/>
            <person name="Strommenger B."/>
            <person name="Pessler F."/>
        </authorList>
    </citation>
    <scope>NUCLEOTIDE SEQUENCE</scope>
    <source>
        <strain evidence="1">782</strain>
    </source>
</reference>
<dbReference type="AlphaFoldDB" id="A0AAP9WFF3"/>
<dbReference type="EMBL" id="CP043884">
    <property type="protein sequence ID" value="QOI44613.1"/>
    <property type="molecule type" value="Genomic_DNA"/>
</dbReference>
<evidence type="ECO:0000313" key="2">
    <source>
        <dbReference type="Proteomes" id="UP000663124"/>
    </source>
</evidence>